<dbReference type="GO" id="GO:0006397">
    <property type="term" value="P:mRNA processing"/>
    <property type="evidence" value="ECO:0007669"/>
    <property type="project" value="InterPro"/>
</dbReference>
<evidence type="ECO:0000313" key="9">
    <source>
        <dbReference type="EMBL" id="CCG84765.1"/>
    </source>
</evidence>
<accession>R4XG86</accession>
<comment type="caution">
    <text evidence="9">The sequence shown here is derived from an EMBL/GenBank/DDBJ whole genome shotgun (WGS) entry which is preliminary data.</text>
</comment>
<dbReference type="GO" id="GO:0003729">
    <property type="term" value="F:mRNA binding"/>
    <property type="evidence" value="ECO:0007669"/>
    <property type="project" value="TreeGrafter"/>
</dbReference>
<feature type="region of interest" description="Disordered" evidence="5">
    <location>
        <begin position="1277"/>
        <end position="1421"/>
    </location>
</feature>
<evidence type="ECO:0000259" key="6">
    <source>
        <dbReference type="Pfam" id="PF11262"/>
    </source>
</evidence>
<dbReference type="GO" id="GO:0000445">
    <property type="term" value="C:THO complex part of transcription export complex"/>
    <property type="evidence" value="ECO:0007669"/>
    <property type="project" value="TreeGrafter"/>
</dbReference>
<dbReference type="PANTHER" id="PTHR21597">
    <property type="entry name" value="THO2 PROTEIN"/>
    <property type="match status" value="1"/>
</dbReference>
<keyword evidence="10" id="KW-1185">Reference proteome</keyword>
<comment type="similarity">
    <text evidence="2">Belongs to the THOC2 family.</text>
</comment>
<sequence>MEVDNSYKGLQIHDLLLECANHAREVGDVSEEIISFAKSDAAPDAPVLSDLLLDTLFLYDSGVSCEDEDTLAAQRGHLGQLISKLIAGQCIVEQDAYERLDAPLLYAAGLIPDAKAFEKKHVRINTNLLYKQQKFNLFREDNEGYSKLVVELEAFLQTTKNAADDDRAQLLLTNIKSLIGYFDLDPNRVLDVLIELVALHLLSHWRFLIPALKLSPWFLNDGQIAKGEDTSRGDLDKRYGNRAAAQIIGFKFQQVKNLEDESQELTMLAALLVKEGLLKLQDLWPHLSPEDSILSKEKSAYQDRVLDQVDKAKGRNALAMSGGLDDEDSPSASMTQAQAMEIDEIKPTRKDNQQKIALLYALLNIGALPEALFVLSEFSFLLSSHPHLAEAYDKLLEHMIEPLWTQLRPQQKYPDDVKNNLQQLKRIPEELKYRDSALILPLPAKTVYVLDPRCNTRDAHLHEIFFYDQIDSQLTFCDNYATFEAQVLPLIRLAGVQIHRNVKLFAKIAKLGKSAILASADPEGTRQVWQAVLRSSMIPALSLLDTNPAIVNDIFNLISEYSTEQRYSMYGEWFTDSYKKIPELKVQFVKTEKETKSLLRRISKTNTKEYGRRLAKTSHSNPCIVLNIALNQIESYDNLVDVVIEASRYFTLLTFDVLVFVMLTLLSNTQKRRLKEDGTSVAHWLQSLSSFTAKIFRRYSHMDPSPIAVYVAKQLKMNNAFDLIILRDLINEMAGLRPTSDLSEEQLQGCAGGPYLRIEALLLINERRDPSAKAPMRLLHALDKAKLSFALPILIGQQRTQCVYNVPEEQSLLKLLANLADEVHQILIQYLEFLTLNTTVEHYTNSIPSISELVHTNGLEPCVAFMIARPAISAALQDHFKNIAPKNEQSPSFRESDESLPATKEAQDSDMNKSVTNEENVPETAMDVTSTDAMQIDPPIGVDVSKSLSYSLPLILTTLSGSIETFLPASVWSCMSSALYTTFWSFSLYDLVVPSERYEKEISKIKVELDQIKGDEANAQIHKVQLKQLTALQEEHVAQKHNARMVTTMFELEHSNWLGKSSKNDETALDRRNSGSVQAFLQHCLLPRCLISPNDATYCAEFLVKLQNVQMQGLDLMLLYASLFGPHLATSIFCCTEREAENLGRFLGKALERLNEMTTDEAAFNSLHPRPEPDVLQDNEKASSKDTSPWSRYKTLWYDSFHRGIWSSIKACFESREYMHIRNTMIVLERMQNAFPLFKWIGKNIEKEVDKIISTERREDLKIRALGYKAVLKRQQPKWLDPPGKPTVQKSSTAIESQQSQELPTVKSPPVISSSAASDDAKTVGPAPQAASNPEVASLDPILSAQTLETRVPERTGADMTSSSISLEQQKEKAKQKAASLSQHLKEQAQTAVRVKTENDNSQKGADKPDAREEHTTNRKVEVVNGKIAQERTTMEAIPMNGKLYPEIRAQGYLRTETCEMKPCPRQGEATMRGLYSCPMMNTVALAKHCAAPMQKIMAACRLIDMPMKIGGEQSEVKTRVHHMMHRGQSVLLHTMYPRDLAQIR</sequence>
<evidence type="ECO:0000256" key="1">
    <source>
        <dbReference type="ARBA" id="ARBA00004123"/>
    </source>
</evidence>
<dbReference type="eggNOG" id="KOG1874">
    <property type="taxonomic scope" value="Eukaryota"/>
</dbReference>
<feature type="region of interest" description="Disordered" evidence="5">
    <location>
        <begin position="885"/>
        <end position="924"/>
    </location>
</feature>
<keyword evidence="4" id="KW-0539">Nucleus</keyword>
<dbReference type="EMBL" id="CAHR02000302">
    <property type="protein sequence ID" value="CCG84765.1"/>
    <property type="molecule type" value="Genomic_DNA"/>
</dbReference>
<evidence type="ECO:0000313" key="10">
    <source>
        <dbReference type="Proteomes" id="UP000013776"/>
    </source>
</evidence>
<dbReference type="Proteomes" id="UP000013776">
    <property type="component" value="Unassembled WGS sequence"/>
</dbReference>
<dbReference type="Pfam" id="PF16134">
    <property type="entry name" value="THOC2_N"/>
    <property type="match status" value="1"/>
</dbReference>
<protein>
    <recommendedName>
        <fullName evidence="3">THO complex subunit 2</fullName>
    </recommendedName>
</protein>
<dbReference type="Pfam" id="PF11732">
    <property type="entry name" value="Thoc2"/>
    <property type="match status" value="1"/>
</dbReference>
<dbReference type="InterPro" id="IPR040007">
    <property type="entry name" value="Tho2"/>
</dbReference>
<dbReference type="InterPro" id="IPR032302">
    <property type="entry name" value="THOC2_N"/>
</dbReference>
<feature type="domain" description="THO complex subunitTHOC2 C-terminal" evidence="6">
    <location>
        <begin position="972"/>
        <end position="1270"/>
    </location>
</feature>
<proteinExistence type="inferred from homology"/>
<name>R4XG86_TAPDE</name>
<evidence type="ECO:0000256" key="5">
    <source>
        <dbReference type="SAM" id="MobiDB-lite"/>
    </source>
</evidence>
<evidence type="ECO:0000259" key="7">
    <source>
        <dbReference type="Pfam" id="PF11732"/>
    </source>
</evidence>
<dbReference type="VEuPathDB" id="FungiDB:TAPDE_005283"/>
<dbReference type="PANTHER" id="PTHR21597:SF0">
    <property type="entry name" value="THO COMPLEX SUBUNIT 2"/>
    <property type="match status" value="1"/>
</dbReference>
<dbReference type="InterPro" id="IPR021726">
    <property type="entry name" value="THO_THOC2_N"/>
</dbReference>
<feature type="region of interest" description="Disordered" evidence="5">
    <location>
        <begin position="1162"/>
        <end position="1186"/>
    </location>
</feature>
<dbReference type="Pfam" id="PF11262">
    <property type="entry name" value="Tho2"/>
    <property type="match status" value="1"/>
</dbReference>
<dbReference type="OrthoDB" id="29024at2759"/>
<dbReference type="GO" id="GO:0006406">
    <property type="term" value="P:mRNA export from nucleus"/>
    <property type="evidence" value="ECO:0007669"/>
    <property type="project" value="InterPro"/>
</dbReference>
<feature type="domain" description="THO complex subunit 2 N-terminal" evidence="8">
    <location>
        <begin position="21"/>
        <end position="612"/>
    </location>
</feature>
<comment type="subcellular location">
    <subcellularLocation>
        <location evidence="1">Nucleus</location>
    </subcellularLocation>
</comment>
<evidence type="ECO:0000259" key="8">
    <source>
        <dbReference type="Pfam" id="PF16134"/>
    </source>
</evidence>
<feature type="compositionally biased region" description="Basic and acidic residues" evidence="5">
    <location>
        <begin position="1395"/>
        <end position="1421"/>
    </location>
</feature>
<gene>
    <name evidence="9" type="ORF">TAPDE_005283</name>
</gene>
<reference evidence="9 10" key="1">
    <citation type="journal article" date="2013" name="MBio">
        <title>Genome sequencing of the plant pathogen Taphrina deformans, the causal agent of peach leaf curl.</title>
        <authorList>
            <person name="Cisse O.H."/>
            <person name="Almeida J.M.G.C.F."/>
            <person name="Fonseca A."/>
            <person name="Kumar A.A."/>
            <person name="Salojaervi J."/>
            <person name="Overmyer K."/>
            <person name="Hauser P.M."/>
            <person name="Pagni M."/>
        </authorList>
    </citation>
    <scope>NUCLEOTIDE SEQUENCE [LARGE SCALE GENOMIC DNA]</scope>
    <source>
        <strain evidence="10">PYCC 5710 / ATCC 11124 / CBS 356.35 / IMI 108563 / JCM 9778 / NBRC 8474</strain>
    </source>
</reference>
<evidence type="ECO:0000256" key="3">
    <source>
        <dbReference type="ARBA" id="ARBA00019596"/>
    </source>
</evidence>
<feature type="compositionally biased region" description="Polar residues" evidence="5">
    <location>
        <begin position="1288"/>
        <end position="1303"/>
    </location>
</feature>
<feature type="domain" description="THO complex subunitTHOC2 N-terminal" evidence="7">
    <location>
        <begin position="614"/>
        <end position="689"/>
    </location>
</feature>
<feature type="compositionally biased region" description="Basic and acidic residues" evidence="5">
    <location>
        <begin position="1169"/>
        <end position="1184"/>
    </location>
</feature>
<organism evidence="9 10">
    <name type="scientific">Taphrina deformans (strain PYCC 5710 / ATCC 11124 / CBS 356.35 / IMI 108563 / JCM 9778 / NBRC 8474)</name>
    <name type="common">Peach leaf curl fungus</name>
    <name type="synonym">Lalaria deformans</name>
    <dbReference type="NCBI Taxonomy" id="1097556"/>
    <lineage>
        <taxon>Eukaryota</taxon>
        <taxon>Fungi</taxon>
        <taxon>Dikarya</taxon>
        <taxon>Ascomycota</taxon>
        <taxon>Taphrinomycotina</taxon>
        <taxon>Taphrinomycetes</taxon>
        <taxon>Taphrinales</taxon>
        <taxon>Taphrinaceae</taxon>
        <taxon>Taphrina</taxon>
    </lineage>
</organism>
<evidence type="ECO:0000256" key="2">
    <source>
        <dbReference type="ARBA" id="ARBA00007857"/>
    </source>
</evidence>
<evidence type="ECO:0000256" key="4">
    <source>
        <dbReference type="ARBA" id="ARBA00023242"/>
    </source>
</evidence>
<dbReference type="STRING" id="1097556.R4XG86"/>
<dbReference type="InterPro" id="IPR021418">
    <property type="entry name" value="THO_THOC2_C"/>
</dbReference>